<evidence type="ECO:0000256" key="1">
    <source>
        <dbReference type="ARBA" id="ARBA00022679"/>
    </source>
</evidence>
<dbReference type="AlphaFoldDB" id="Q67M81"/>
<organism evidence="4 5">
    <name type="scientific">Symbiobacterium thermophilum (strain DSM 24528 / JCM 14929 / IAM 14863 / T)</name>
    <dbReference type="NCBI Taxonomy" id="292459"/>
    <lineage>
        <taxon>Bacteria</taxon>
        <taxon>Bacillati</taxon>
        <taxon>Bacillota</taxon>
        <taxon>Clostridia</taxon>
        <taxon>Eubacteriales</taxon>
        <taxon>Symbiobacteriaceae</taxon>
        <taxon>Symbiobacterium</taxon>
    </lineage>
</organism>
<dbReference type="KEGG" id="sth:STH2227"/>
<dbReference type="InterPro" id="IPR050832">
    <property type="entry name" value="Bact_Acetyltransf"/>
</dbReference>
<dbReference type="PANTHER" id="PTHR43877">
    <property type="entry name" value="AMINOALKYLPHOSPHONATE N-ACETYLTRANSFERASE-RELATED-RELATED"/>
    <property type="match status" value="1"/>
</dbReference>
<dbReference type="HOGENOM" id="CLU_105788_4_1_9"/>
<protein>
    <recommendedName>
        <fullName evidence="3">N-acetyltransferase domain-containing protein</fullName>
    </recommendedName>
</protein>
<gene>
    <name evidence="4" type="ordered locus">STH2227</name>
</gene>
<keyword evidence="2" id="KW-0012">Acyltransferase</keyword>
<dbReference type="InterPro" id="IPR016181">
    <property type="entry name" value="Acyl_CoA_acyltransferase"/>
</dbReference>
<dbReference type="CDD" id="cd04301">
    <property type="entry name" value="NAT_SF"/>
    <property type="match status" value="1"/>
</dbReference>
<sequence>MPAVLQHKSTITVSWTGRLVTIRPCTPEDAPRVAALYDRLSPRALRLRYCSAVRISGEAEAARLCNSDPADRAVLLALSEGEVIGIGELGRMDEDCAEIALLVRDDCQGEGIGTALGHELVEVARELGYTRLQAYMLAENRGMRRIIAKLPFTRNWEGSWGELCVTVELESPATVG</sequence>
<dbReference type="RefSeq" id="WP_011196352.1">
    <property type="nucleotide sequence ID" value="NC_006177.1"/>
</dbReference>
<dbReference type="eggNOG" id="COG1247">
    <property type="taxonomic scope" value="Bacteria"/>
</dbReference>
<dbReference type="STRING" id="292459.STH2227"/>
<reference evidence="4 5" key="1">
    <citation type="journal article" date="2004" name="Nucleic Acids Res.">
        <title>Genome sequence of Symbiobacterium thermophilum, an uncultivable bacterium that depends on microbial commensalism.</title>
        <authorList>
            <person name="Ueda K."/>
            <person name="Yamashita A."/>
            <person name="Ishikawa J."/>
            <person name="Shimada M."/>
            <person name="Watsuji T."/>
            <person name="Morimura K."/>
            <person name="Ikeda H."/>
            <person name="Hattori M."/>
            <person name="Beppu T."/>
        </authorList>
    </citation>
    <scope>NUCLEOTIDE SEQUENCE [LARGE SCALE GENOMIC DNA]</scope>
    <source>
        <strain evidence="5">T / IAM 14863</strain>
    </source>
</reference>
<dbReference type="InterPro" id="IPR000182">
    <property type="entry name" value="GNAT_dom"/>
</dbReference>
<evidence type="ECO:0000256" key="2">
    <source>
        <dbReference type="ARBA" id="ARBA00023315"/>
    </source>
</evidence>
<dbReference type="SUPFAM" id="SSF55729">
    <property type="entry name" value="Acyl-CoA N-acyltransferases (Nat)"/>
    <property type="match status" value="1"/>
</dbReference>
<name>Q67M81_SYMTH</name>
<dbReference type="Gene3D" id="3.40.630.30">
    <property type="match status" value="1"/>
</dbReference>
<proteinExistence type="predicted"/>
<evidence type="ECO:0000313" key="4">
    <source>
        <dbReference type="EMBL" id="BAD41212.1"/>
    </source>
</evidence>
<keyword evidence="1" id="KW-0808">Transferase</keyword>
<evidence type="ECO:0000313" key="5">
    <source>
        <dbReference type="Proteomes" id="UP000000417"/>
    </source>
</evidence>
<feature type="domain" description="N-acetyltransferase" evidence="3">
    <location>
        <begin position="20"/>
        <end position="174"/>
    </location>
</feature>
<accession>Q67M81</accession>
<dbReference type="PROSITE" id="PS51186">
    <property type="entry name" value="GNAT"/>
    <property type="match status" value="1"/>
</dbReference>
<dbReference type="EMBL" id="AP006840">
    <property type="protein sequence ID" value="BAD41212.1"/>
    <property type="molecule type" value="Genomic_DNA"/>
</dbReference>
<keyword evidence="5" id="KW-1185">Reference proteome</keyword>
<dbReference type="Pfam" id="PF13302">
    <property type="entry name" value="Acetyltransf_3"/>
    <property type="match status" value="1"/>
</dbReference>
<dbReference type="GO" id="GO:0016747">
    <property type="term" value="F:acyltransferase activity, transferring groups other than amino-acyl groups"/>
    <property type="evidence" value="ECO:0007669"/>
    <property type="project" value="InterPro"/>
</dbReference>
<dbReference type="Proteomes" id="UP000000417">
    <property type="component" value="Chromosome"/>
</dbReference>
<evidence type="ECO:0000259" key="3">
    <source>
        <dbReference type="PROSITE" id="PS51186"/>
    </source>
</evidence>